<protein>
    <submittedName>
        <fullName evidence="8">Uncharacterized protein</fullName>
    </submittedName>
</protein>
<evidence type="ECO:0000256" key="3">
    <source>
        <dbReference type="ARBA" id="ARBA00022723"/>
    </source>
</evidence>
<proteinExistence type="predicted"/>
<dbReference type="SMART" id="SM00729">
    <property type="entry name" value="Elp3"/>
    <property type="match status" value="1"/>
</dbReference>
<dbReference type="PANTHER" id="PTHR43409">
    <property type="entry name" value="ANAEROBIC MAGNESIUM-PROTOPORPHYRIN IX MONOMETHYL ESTER CYCLASE-RELATED"/>
    <property type="match status" value="1"/>
</dbReference>
<dbReference type="Gene3D" id="3.80.30.20">
    <property type="entry name" value="tm_1862 like domain"/>
    <property type="match status" value="1"/>
</dbReference>
<dbReference type="InterPro" id="IPR023404">
    <property type="entry name" value="rSAM_horseshoe"/>
</dbReference>
<dbReference type="GO" id="GO:0003824">
    <property type="term" value="F:catalytic activity"/>
    <property type="evidence" value="ECO:0007669"/>
    <property type="project" value="InterPro"/>
</dbReference>
<evidence type="ECO:0000313" key="8">
    <source>
        <dbReference type="EMBL" id="AZR74545.1"/>
    </source>
</evidence>
<dbReference type="Pfam" id="PF04055">
    <property type="entry name" value="Radical_SAM"/>
    <property type="match status" value="1"/>
</dbReference>
<dbReference type="SFLD" id="SFLDS00029">
    <property type="entry name" value="Radical_SAM"/>
    <property type="match status" value="1"/>
</dbReference>
<dbReference type="Proteomes" id="UP000267250">
    <property type="component" value="Chromosome"/>
</dbReference>
<dbReference type="PROSITE" id="PS51918">
    <property type="entry name" value="RADICAL_SAM"/>
    <property type="match status" value="1"/>
</dbReference>
<name>A0A3S9T218_9FIRM</name>
<dbReference type="InterPro" id="IPR058240">
    <property type="entry name" value="rSAM_sf"/>
</dbReference>
<dbReference type="SFLD" id="SFLDG01082">
    <property type="entry name" value="B12-binding_domain_containing"/>
    <property type="match status" value="1"/>
</dbReference>
<reference evidence="8 9" key="1">
    <citation type="submission" date="2016-07" db="EMBL/GenBank/DDBJ databases">
        <title>Genome and transcriptome analysis of iron-reducing fermentative bacteria Anoxybacter fermentans.</title>
        <authorList>
            <person name="Zeng X."/>
            <person name="Shao Z."/>
        </authorList>
    </citation>
    <scope>NUCLEOTIDE SEQUENCE [LARGE SCALE GENOMIC DNA]</scope>
    <source>
        <strain evidence="8 9">DY22613</strain>
    </source>
</reference>
<comment type="cofactor">
    <cofactor evidence="1">
        <name>[4Fe-4S] cluster</name>
        <dbReference type="ChEBI" id="CHEBI:49883"/>
    </cofactor>
</comment>
<evidence type="ECO:0000256" key="2">
    <source>
        <dbReference type="ARBA" id="ARBA00022691"/>
    </source>
</evidence>
<keyword evidence="4" id="KW-0408">Iron</keyword>
<keyword evidence="3" id="KW-0479">Metal-binding</keyword>
<dbReference type="SUPFAM" id="SSF102114">
    <property type="entry name" value="Radical SAM enzymes"/>
    <property type="match status" value="1"/>
</dbReference>
<accession>A0A3S9T218</accession>
<dbReference type="RefSeq" id="WP_164731133.1">
    <property type="nucleotide sequence ID" value="NZ_CP016379.1"/>
</dbReference>
<dbReference type="PROSITE" id="PS51332">
    <property type="entry name" value="B12_BINDING"/>
    <property type="match status" value="1"/>
</dbReference>
<evidence type="ECO:0000256" key="4">
    <source>
        <dbReference type="ARBA" id="ARBA00023004"/>
    </source>
</evidence>
<dbReference type="EMBL" id="CP016379">
    <property type="protein sequence ID" value="AZR74545.1"/>
    <property type="molecule type" value="Genomic_DNA"/>
</dbReference>
<gene>
    <name evidence="8" type="ORF">BBF96_14810</name>
</gene>
<dbReference type="Pfam" id="PF02310">
    <property type="entry name" value="B12-binding"/>
    <property type="match status" value="1"/>
</dbReference>
<organism evidence="8 9">
    <name type="scientific">Anoxybacter fermentans</name>
    <dbReference type="NCBI Taxonomy" id="1323375"/>
    <lineage>
        <taxon>Bacteria</taxon>
        <taxon>Bacillati</taxon>
        <taxon>Bacillota</taxon>
        <taxon>Clostridia</taxon>
        <taxon>Halanaerobiales</taxon>
        <taxon>Anoxybacter</taxon>
    </lineage>
</organism>
<sequence length="493" mass="57729">MKEEVDVLVIYPPRTATIRHSISYSYPGCPPVDTMALRVVKILKEAGFKTKYLPLFNLFYRYSPSDHFKEIIKYLKRFNPKIVLFQTDHLISNRNTACIPHAIKIGTYLKESNFNCKIAFAGKHATIYPKELIKNNCVDLVFRGECEEIIAEVFKKILDKKDLKNYPSILFKNNGELYQTSGYLYVKDINKLPVPDFQEITPYLEEISVNNNITSESIPITLRTSYGCPFRCIFCGGLKQWNHFRTRKSDKINEDINAAFNAFGKRTQIDFLDDELFTYDKEHLRDIIQLFEKKNLRINMVYAHVRYFNEEIAKILSRVTKTVAFGGENSCNRLLKMLNKNQKYEDLQKAIIIAKKFNLKIRLEWLVGLPEETENDVLENLNNIFRLIIEEKITNIQSYVLTPHPGTAIERFPQRYGIEILHRNWHNYLESGGYPVYSTKHLTSNQIYTYWLLTQMVIREGQLISRNLRSRNQSLIVQPPLKETFKAIFSKIN</sequence>
<evidence type="ECO:0000259" key="7">
    <source>
        <dbReference type="PROSITE" id="PS51918"/>
    </source>
</evidence>
<keyword evidence="9" id="KW-1185">Reference proteome</keyword>
<feature type="domain" description="B12-binding" evidence="6">
    <location>
        <begin position="18"/>
        <end position="164"/>
    </location>
</feature>
<dbReference type="InterPro" id="IPR006638">
    <property type="entry name" value="Elp3/MiaA/NifB-like_rSAM"/>
</dbReference>
<dbReference type="KEGG" id="aft:BBF96_14810"/>
<dbReference type="InterPro" id="IPR007197">
    <property type="entry name" value="rSAM"/>
</dbReference>
<evidence type="ECO:0000259" key="6">
    <source>
        <dbReference type="PROSITE" id="PS51332"/>
    </source>
</evidence>
<dbReference type="GO" id="GO:0046872">
    <property type="term" value="F:metal ion binding"/>
    <property type="evidence" value="ECO:0007669"/>
    <property type="project" value="UniProtKB-KW"/>
</dbReference>
<dbReference type="AlphaFoldDB" id="A0A3S9T218"/>
<dbReference type="InterPro" id="IPR051198">
    <property type="entry name" value="BchE-like"/>
</dbReference>
<dbReference type="GO" id="GO:0051536">
    <property type="term" value="F:iron-sulfur cluster binding"/>
    <property type="evidence" value="ECO:0007669"/>
    <property type="project" value="UniProtKB-KW"/>
</dbReference>
<evidence type="ECO:0000256" key="5">
    <source>
        <dbReference type="ARBA" id="ARBA00023014"/>
    </source>
</evidence>
<evidence type="ECO:0000313" key="9">
    <source>
        <dbReference type="Proteomes" id="UP000267250"/>
    </source>
</evidence>
<dbReference type="Gene3D" id="3.40.50.280">
    <property type="entry name" value="Cobalamin-binding domain"/>
    <property type="match status" value="1"/>
</dbReference>
<dbReference type="InterPro" id="IPR006158">
    <property type="entry name" value="Cobalamin-bd"/>
</dbReference>
<keyword evidence="2" id="KW-0949">S-adenosyl-L-methionine</keyword>
<dbReference type="GO" id="GO:0031419">
    <property type="term" value="F:cobalamin binding"/>
    <property type="evidence" value="ECO:0007669"/>
    <property type="project" value="InterPro"/>
</dbReference>
<dbReference type="CDD" id="cd01335">
    <property type="entry name" value="Radical_SAM"/>
    <property type="match status" value="1"/>
</dbReference>
<evidence type="ECO:0000256" key="1">
    <source>
        <dbReference type="ARBA" id="ARBA00001966"/>
    </source>
</evidence>
<keyword evidence="5" id="KW-0411">Iron-sulfur</keyword>
<feature type="domain" description="Radical SAM core" evidence="7">
    <location>
        <begin position="214"/>
        <end position="438"/>
    </location>
</feature>